<sequence>MATDPASLDTLERKAGREESDFSYRAITGENPDTISIVTLLETKTSTCRTKNILRSPISLPKHPPYLSFSLKILTTRQPLPDSNLYTLSLMLSVFNYASSEPQKKPKTPEILDRKSSLNSVLQPIHHAHPRLWLLLTILSIQIILLFTLRSVPYTLSRPHHRRRHREYINNSTSAGPEQDNCGSGRIFVYELPGTFNSQILADCDDLNPWSSRCNALANDGFGQNATGLVGTIPENLVPAWYWTDQFVSEIIFHNRVLKHKCRVLEPESATAFYIPFYAGLAVGKYLWTKSSAKERDHHCEMMLKWVQDQPFYKRSNGWDHFLTMGRITWDFRRSKDEDWGSGCIYMRGMRNISRLLIERNPWDYFDIGVPYPTGFHPRSDSDVTEWQRFVRERNRTGLFSFAGATRGTVRNDFRGLLLRQCNQTDACTVLDCARSRCSNGTSAILETFLSSKFCLQPRGDSFTRRSLFDCMIAGSIPVFFWRRTAYYQYEWFLPSEPESYSVFIDRNAVKNGTSVKEVLERYSEEDVRRMRERVIDYIPKMVYARPQEGLETIKDAFDVAIEGVLRRFKEQEKWGFKW</sequence>
<dbReference type="Proteomes" id="UP000516437">
    <property type="component" value="Chromosome 6"/>
</dbReference>
<keyword evidence="3 8" id="KW-0328">Glycosyltransferase</keyword>
<keyword evidence="4" id="KW-0735">Signal-anchor</keyword>
<dbReference type="AlphaFoldDB" id="A0A6A1VDF5"/>
<proteinExistence type="inferred from homology"/>
<evidence type="ECO:0000313" key="10">
    <source>
        <dbReference type="Proteomes" id="UP000516437"/>
    </source>
</evidence>
<dbReference type="InterPro" id="IPR040911">
    <property type="entry name" value="Exostosin_GT47"/>
</dbReference>
<dbReference type="Proteomes" id="UP000516437">
    <property type="component" value="Chromosome 2"/>
</dbReference>
<dbReference type="EMBL" id="RXIC02000024">
    <property type="protein sequence ID" value="KAB1210803.1"/>
    <property type="molecule type" value="Genomic_DNA"/>
</dbReference>
<feature type="transmembrane region" description="Helical" evidence="6">
    <location>
        <begin position="132"/>
        <end position="156"/>
    </location>
</feature>
<accession>A0A6A1VDF5</accession>
<evidence type="ECO:0000313" key="8">
    <source>
        <dbReference type="EMBL" id="KAB1210803.1"/>
    </source>
</evidence>
<keyword evidence="6" id="KW-0472">Membrane</keyword>
<name>A0A6A1VDF5_9ROSI</name>
<keyword evidence="6" id="KW-1133">Transmembrane helix</keyword>
<evidence type="ECO:0000313" key="9">
    <source>
        <dbReference type="EMBL" id="KAB1222828.1"/>
    </source>
</evidence>
<evidence type="ECO:0000256" key="4">
    <source>
        <dbReference type="ARBA" id="ARBA00022968"/>
    </source>
</evidence>
<evidence type="ECO:0000256" key="3">
    <source>
        <dbReference type="ARBA" id="ARBA00022676"/>
    </source>
</evidence>
<keyword evidence="8" id="KW-0808">Transferase</keyword>
<dbReference type="GO" id="GO:0008378">
    <property type="term" value="F:galactosyltransferase activity"/>
    <property type="evidence" value="ECO:0007669"/>
    <property type="project" value="TreeGrafter"/>
</dbReference>
<gene>
    <name evidence="9" type="ORF">CJ030_MR2G014107</name>
    <name evidence="8" type="ORF">CJ030_MR6G019806</name>
</gene>
<dbReference type="OrthoDB" id="1924787at2759"/>
<keyword evidence="10" id="KW-1185">Reference proteome</keyword>
<reference evidence="8" key="3">
    <citation type="submission" date="2019-09" db="EMBL/GenBank/DDBJ databases">
        <authorList>
            <person name="Gao Z."/>
        </authorList>
    </citation>
    <scope>NUCLEOTIDE SEQUENCE</scope>
    <source>
        <tissue evidence="8">Leaves</tissue>
    </source>
</reference>
<reference evidence="8" key="1">
    <citation type="submission" date="2018-07" db="EMBL/GenBank/DDBJ databases">
        <authorList>
            <person name="Gao Z.-S."/>
            <person name="Jia H.-M."/>
            <person name="Jia H.-J."/>
            <person name="Cai Q.-L."/>
            <person name="Wang Y."/>
            <person name="Zhao H.-B."/>
        </authorList>
    </citation>
    <scope>NUCLEOTIDE SEQUENCE</scope>
    <source>
        <tissue evidence="8">Leaves</tissue>
    </source>
</reference>
<comment type="caution">
    <text evidence="8">The sequence shown here is derived from an EMBL/GenBank/DDBJ whole genome shotgun (WGS) entry which is preliminary data.</text>
</comment>
<dbReference type="Pfam" id="PF03016">
    <property type="entry name" value="Exostosin_GT47"/>
    <property type="match status" value="1"/>
</dbReference>
<evidence type="ECO:0000256" key="5">
    <source>
        <dbReference type="ARBA" id="ARBA00023034"/>
    </source>
</evidence>
<keyword evidence="6" id="KW-0812">Transmembrane</keyword>
<feature type="domain" description="Exostosin GT47" evidence="7">
    <location>
        <begin position="183"/>
        <end position="518"/>
    </location>
</feature>
<comment type="similarity">
    <text evidence="2">Belongs to the glycosyltransferase 47 family.</text>
</comment>
<evidence type="ECO:0000259" key="7">
    <source>
        <dbReference type="Pfam" id="PF03016"/>
    </source>
</evidence>
<keyword evidence="5" id="KW-0333">Golgi apparatus</keyword>
<dbReference type="EMBL" id="RXIC02000020">
    <property type="protein sequence ID" value="KAB1222828.1"/>
    <property type="molecule type" value="Genomic_DNA"/>
</dbReference>
<dbReference type="PANTHER" id="PTHR11062">
    <property type="entry name" value="EXOSTOSIN HEPARAN SULFATE GLYCOSYLTRANSFERASE -RELATED"/>
    <property type="match status" value="1"/>
</dbReference>
<comment type="subcellular location">
    <subcellularLocation>
        <location evidence="1">Golgi apparatus membrane</location>
        <topology evidence="1">Single-pass type II membrane protein</topology>
    </subcellularLocation>
</comment>
<dbReference type="PANTHER" id="PTHR11062:SF214">
    <property type="entry name" value="XYLOGLUCAN GALACTOSYLTRANSFERASE XLT2"/>
    <property type="match status" value="1"/>
</dbReference>
<reference evidence="8 10" key="2">
    <citation type="journal article" date="2019" name="Plant Biotechnol. J.">
        <title>The red bayberry genome and genetic basis of sex determination.</title>
        <authorList>
            <person name="Jia H.M."/>
            <person name="Jia H.J."/>
            <person name="Cai Q.L."/>
            <person name="Wang Y."/>
            <person name="Zhao H.B."/>
            <person name="Yang W.F."/>
            <person name="Wang G.Y."/>
            <person name="Li Y.H."/>
            <person name="Zhan D.L."/>
            <person name="Shen Y.T."/>
            <person name="Niu Q.F."/>
            <person name="Chang L."/>
            <person name="Qiu J."/>
            <person name="Zhao L."/>
            <person name="Xie H.B."/>
            <person name="Fu W.Y."/>
            <person name="Jin J."/>
            <person name="Li X.W."/>
            <person name="Jiao Y."/>
            <person name="Zhou C.C."/>
            <person name="Tu T."/>
            <person name="Chai C.Y."/>
            <person name="Gao J.L."/>
            <person name="Fan L.J."/>
            <person name="van de Weg E."/>
            <person name="Wang J.Y."/>
            <person name="Gao Z.S."/>
        </authorList>
    </citation>
    <scope>NUCLEOTIDE SEQUENCE [LARGE SCALE GENOMIC DNA]</scope>
    <source>
        <tissue evidence="8">Leaves</tissue>
    </source>
</reference>
<evidence type="ECO:0000256" key="1">
    <source>
        <dbReference type="ARBA" id="ARBA00004323"/>
    </source>
</evidence>
<dbReference type="GO" id="GO:0009969">
    <property type="term" value="P:xyloglucan biosynthetic process"/>
    <property type="evidence" value="ECO:0007669"/>
    <property type="project" value="TreeGrafter"/>
</dbReference>
<dbReference type="InterPro" id="IPR004263">
    <property type="entry name" value="Exostosin"/>
</dbReference>
<evidence type="ECO:0000256" key="6">
    <source>
        <dbReference type="SAM" id="Phobius"/>
    </source>
</evidence>
<evidence type="ECO:0000256" key="2">
    <source>
        <dbReference type="ARBA" id="ARBA00010271"/>
    </source>
</evidence>
<dbReference type="GO" id="GO:0000139">
    <property type="term" value="C:Golgi membrane"/>
    <property type="evidence" value="ECO:0007669"/>
    <property type="project" value="UniProtKB-SubCell"/>
</dbReference>
<protein>
    <submittedName>
        <fullName evidence="8">Xyloglucan galactosyltransferase KATAMARI1</fullName>
    </submittedName>
</protein>
<organism evidence="8 10">
    <name type="scientific">Morella rubra</name>
    <name type="common">Chinese bayberry</name>
    <dbReference type="NCBI Taxonomy" id="262757"/>
    <lineage>
        <taxon>Eukaryota</taxon>
        <taxon>Viridiplantae</taxon>
        <taxon>Streptophyta</taxon>
        <taxon>Embryophyta</taxon>
        <taxon>Tracheophyta</taxon>
        <taxon>Spermatophyta</taxon>
        <taxon>Magnoliopsida</taxon>
        <taxon>eudicotyledons</taxon>
        <taxon>Gunneridae</taxon>
        <taxon>Pentapetalae</taxon>
        <taxon>rosids</taxon>
        <taxon>fabids</taxon>
        <taxon>Fagales</taxon>
        <taxon>Myricaceae</taxon>
        <taxon>Morella</taxon>
    </lineage>
</organism>